<comment type="caution">
    <text evidence="1">The sequence shown here is derived from an EMBL/GenBank/DDBJ whole genome shotgun (WGS) entry which is preliminary data.</text>
</comment>
<protein>
    <submittedName>
        <fullName evidence="1">Uncharacterized protein</fullName>
    </submittedName>
</protein>
<dbReference type="EMBL" id="NEGB01000002">
    <property type="protein sequence ID" value="OTG66761.1"/>
    <property type="molecule type" value="Genomic_DNA"/>
</dbReference>
<dbReference type="Proteomes" id="UP000242765">
    <property type="component" value="Unassembled WGS sequence"/>
</dbReference>
<proteinExistence type="predicted"/>
<accession>A0A1Y3CNP3</accession>
<evidence type="ECO:0000313" key="1">
    <source>
        <dbReference type="EMBL" id="OTG66761.1"/>
    </source>
</evidence>
<keyword evidence="2" id="KW-1185">Reference proteome</keyword>
<evidence type="ECO:0000313" key="2">
    <source>
        <dbReference type="Proteomes" id="UP000242765"/>
    </source>
</evidence>
<gene>
    <name evidence="1" type="ORF">B9T28_05905</name>
</gene>
<name>A0A1Y3CNP3_9GAMM</name>
<dbReference type="STRING" id="1977882.B9T28_05905"/>
<reference evidence="1 2" key="1">
    <citation type="submission" date="2017-04" db="EMBL/GenBank/DDBJ databases">
        <title>High diversity of culturable Acinetobacter species in natural soil and water ecosystems.</title>
        <authorList>
            <person name="Nemec A."/>
            <person name="Radolfova-Krizova L."/>
        </authorList>
    </citation>
    <scope>NUCLEOTIDE SEQUENCE [LARGE SCALE GENOMIC DNA]</scope>
    <source>
        <strain evidence="1 2">ANC 4999</strain>
    </source>
</reference>
<sequence length="220" mass="25270">MPHTIALKLKPETYQQFQEIYTQLNAGEKNNLAKPLGENLADIACEVIDQVFGQMVTLSSSGDKESEKVLGQILDTLRKYMPWSVSFFGNERLIPMVNYLENLIEVKDGQNYLTYQVDHHLITELLGHVEHIKQERDQYIIPALKAFTQVVDQGVTSLIREPKKMLKFNLVVDKTLNGVINVTTQLGYKRFDKLGTMYDAKTLSQFFEHFLNFLNAEPKN</sequence>
<dbReference type="OrthoDB" id="9127034at2"/>
<organism evidence="1 2">
    <name type="scientific">Acinetobacter silvestris</name>
    <dbReference type="NCBI Taxonomy" id="1977882"/>
    <lineage>
        <taxon>Bacteria</taxon>
        <taxon>Pseudomonadati</taxon>
        <taxon>Pseudomonadota</taxon>
        <taxon>Gammaproteobacteria</taxon>
        <taxon>Moraxellales</taxon>
        <taxon>Moraxellaceae</taxon>
        <taxon>Acinetobacter</taxon>
    </lineage>
</organism>
<dbReference type="AlphaFoldDB" id="A0A1Y3CNP3"/>
<dbReference type="RefSeq" id="WP_086203005.1">
    <property type="nucleotide sequence ID" value="NZ_NEGB01000002.1"/>
</dbReference>